<protein>
    <submittedName>
        <fullName evidence="1">Uncharacterized protein</fullName>
    </submittedName>
</protein>
<comment type="caution">
    <text evidence="1">The sequence shown here is derived from an EMBL/GenBank/DDBJ whole genome shotgun (WGS) entry which is preliminary data.</text>
</comment>
<dbReference type="Proteomes" id="UP001158644">
    <property type="component" value="Unassembled WGS sequence"/>
</dbReference>
<reference evidence="1 2" key="1">
    <citation type="submission" date="2022-09" db="EMBL/GenBank/DDBJ databases">
        <title>Intensive care unit water sources are persistently colonized with multi-drug resistant bacteria and are the site of extensive horizontal gene transfer of antibiotic resistance genes.</title>
        <authorList>
            <person name="Diorio-Toth L."/>
        </authorList>
    </citation>
    <scope>NUCLEOTIDE SEQUENCE [LARGE SCALE GENOMIC DNA]</scope>
    <source>
        <strain evidence="1 2">GD03967</strain>
    </source>
</reference>
<gene>
    <name evidence="1" type="ORF">N5C72_01895</name>
</gene>
<dbReference type="GeneID" id="92787719"/>
<dbReference type="EMBL" id="JAOBZK010000002">
    <property type="protein sequence ID" value="MDH1176807.1"/>
    <property type="molecule type" value="Genomic_DNA"/>
</dbReference>
<organism evidence="1 2">
    <name type="scientific">Achromobacter mucicolens</name>
    <dbReference type="NCBI Taxonomy" id="1389922"/>
    <lineage>
        <taxon>Bacteria</taxon>
        <taxon>Pseudomonadati</taxon>
        <taxon>Pseudomonadota</taxon>
        <taxon>Betaproteobacteria</taxon>
        <taxon>Burkholderiales</taxon>
        <taxon>Alcaligenaceae</taxon>
        <taxon>Achromobacter</taxon>
    </lineage>
</organism>
<name>A0ABD4YMX9_9BURK</name>
<dbReference type="AlphaFoldDB" id="A0ABD4YMX9"/>
<accession>A0ABD4YMX9</accession>
<evidence type="ECO:0000313" key="1">
    <source>
        <dbReference type="EMBL" id="MDH1176807.1"/>
    </source>
</evidence>
<proteinExistence type="predicted"/>
<sequence length="48" mass="5394">MKIDALGMCVSVDFWGGDNFVNNVPPSNLRGEFAQGGRQQHADVRRRF</sequence>
<evidence type="ECO:0000313" key="2">
    <source>
        <dbReference type="Proteomes" id="UP001158644"/>
    </source>
</evidence>
<dbReference type="RefSeq" id="WP_175156988.1">
    <property type="nucleotide sequence ID" value="NZ_CADIKQ010000014.1"/>
</dbReference>